<dbReference type="EMBL" id="HBJB01002799">
    <property type="protein sequence ID" value="CAE0843073.1"/>
    <property type="molecule type" value="Transcribed_RNA"/>
</dbReference>
<dbReference type="AlphaFoldDB" id="A0A7S4GPR9"/>
<gene>
    <name evidence="1" type="ORF">OMAR00294_LOCUS2288</name>
</gene>
<organism evidence="1">
    <name type="scientific">Oxyrrhis marina</name>
    <name type="common">Dinoflagellate</name>
    <dbReference type="NCBI Taxonomy" id="2969"/>
    <lineage>
        <taxon>Eukaryota</taxon>
        <taxon>Sar</taxon>
        <taxon>Alveolata</taxon>
        <taxon>Dinophyceae</taxon>
        <taxon>Oxyrrhinales</taxon>
        <taxon>Oxyrrhinaceae</taxon>
        <taxon>Oxyrrhis</taxon>
    </lineage>
</organism>
<accession>A0A7S4GPR9</accession>
<name>A0A7S4GPR9_OXYMA</name>
<proteinExistence type="predicted"/>
<protein>
    <submittedName>
        <fullName evidence="1">Uncharacterized protein</fullName>
    </submittedName>
</protein>
<reference evidence="1" key="1">
    <citation type="submission" date="2021-01" db="EMBL/GenBank/DDBJ databases">
        <authorList>
            <person name="Corre E."/>
            <person name="Pelletier E."/>
            <person name="Niang G."/>
            <person name="Scheremetjew M."/>
            <person name="Finn R."/>
            <person name="Kale V."/>
            <person name="Holt S."/>
            <person name="Cochrane G."/>
            <person name="Meng A."/>
            <person name="Brown T."/>
            <person name="Cohen L."/>
        </authorList>
    </citation>
    <scope>NUCLEOTIDE SEQUENCE</scope>
    <source>
        <strain evidence="1">LB1974</strain>
    </source>
</reference>
<sequence>MNYRILGICSVGFGPIMTLFPMRAATSHSVTFHTESDLQVLLTTSRDSVDLCLLGDVDLRLWLRDVWTARLPVLFPRADPTENQPLDSSFLWPGKTPPADITLLQNTVAGGVTDEWAEFKRRVRGPAGDVDADTGDPSPVCWL</sequence>
<evidence type="ECO:0000313" key="1">
    <source>
        <dbReference type="EMBL" id="CAE0843073.1"/>
    </source>
</evidence>